<feature type="transmembrane region" description="Helical" evidence="1">
    <location>
        <begin position="149"/>
        <end position="170"/>
    </location>
</feature>
<dbReference type="Pfam" id="PF06653">
    <property type="entry name" value="Claudin_3"/>
    <property type="match status" value="1"/>
</dbReference>
<keyword evidence="1" id="KW-0472">Membrane</keyword>
<dbReference type="Gene3D" id="1.20.140.150">
    <property type="match status" value="1"/>
</dbReference>
<dbReference type="VEuPathDB" id="VectorBase:BGLAX_045745"/>
<keyword evidence="1" id="KW-0812">Transmembrane</keyword>
<dbReference type="VEuPathDB" id="VectorBase:BGLB024055"/>
<evidence type="ECO:0000313" key="3">
    <source>
        <dbReference type="Proteomes" id="UP000076420"/>
    </source>
</evidence>
<feature type="transmembrane region" description="Helical" evidence="1">
    <location>
        <begin position="190"/>
        <end position="211"/>
    </location>
</feature>
<dbReference type="EnsemblMetazoa" id="BGLB024055-RA">
    <property type="protein sequence ID" value="BGLB024055-PA"/>
    <property type="gene ID" value="BGLB024055"/>
</dbReference>
<keyword evidence="1" id="KW-1133">Transmembrane helix</keyword>
<dbReference type="PANTHER" id="PTHR21284">
    <property type="entry name" value="EG:80H7.2 PROTEIN"/>
    <property type="match status" value="1"/>
</dbReference>
<proteinExistence type="predicted"/>
<dbReference type="InterPro" id="IPR009545">
    <property type="entry name" value="Claudin-like"/>
</dbReference>
<dbReference type="KEGG" id="bgt:106067443"/>
<gene>
    <name evidence="2" type="primary">106067443</name>
</gene>
<name>A0A2C9KVL1_BIOGL</name>
<dbReference type="PANTHER" id="PTHR21284:SF12">
    <property type="entry name" value="EG:80H7.2 PROTEIN"/>
    <property type="match status" value="1"/>
</dbReference>
<dbReference type="AlphaFoldDB" id="A0A2C9KVL1"/>
<evidence type="ECO:0000256" key="1">
    <source>
        <dbReference type="SAM" id="Phobius"/>
    </source>
</evidence>
<feature type="transmembrane region" description="Helical" evidence="1">
    <location>
        <begin position="41"/>
        <end position="68"/>
    </location>
</feature>
<evidence type="ECO:0000313" key="2">
    <source>
        <dbReference type="EnsemblMetazoa" id="BGLB024055-PA"/>
    </source>
</evidence>
<sequence length="228" mass="25507">MKYYTLNKKKHFIIVTAKTFLNGFEKYLSTFLFQRKADKRFVSLLISVICAYISAICVIIGLCTNYWIEIKNRNLYREETIAHFGLQRVCWSNSDRCTNSGLDYDRTNTAPAAEGLLITGGFVLVVACCLALFNTYLHQLGRSNQILSAVIAAVLVLASVFLFVGIIIFGVKVEVRTEYLNVGNVQYMGYSFGLTTTAAILLLIGAGFHALTSCSQAQPKFNQNLFFQ</sequence>
<feature type="transmembrane region" description="Helical" evidence="1">
    <location>
        <begin position="116"/>
        <end position="137"/>
    </location>
</feature>
<protein>
    <recommendedName>
        <fullName evidence="4">MARVEL domain-containing protein</fullName>
    </recommendedName>
</protein>
<organism evidence="2 3">
    <name type="scientific">Biomphalaria glabrata</name>
    <name type="common">Bloodfluke planorb</name>
    <name type="synonym">Freshwater snail</name>
    <dbReference type="NCBI Taxonomy" id="6526"/>
    <lineage>
        <taxon>Eukaryota</taxon>
        <taxon>Metazoa</taxon>
        <taxon>Spiralia</taxon>
        <taxon>Lophotrochozoa</taxon>
        <taxon>Mollusca</taxon>
        <taxon>Gastropoda</taxon>
        <taxon>Heterobranchia</taxon>
        <taxon>Euthyneura</taxon>
        <taxon>Panpulmonata</taxon>
        <taxon>Hygrophila</taxon>
        <taxon>Lymnaeoidea</taxon>
        <taxon>Planorbidae</taxon>
        <taxon>Biomphalaria</taxon>
    </lineage>
</organism>
<dbReference type="OrthoDB" id="6087825at2759"/>
<dbReference type="Proteomes" id="UP000076420">
    <property type="component" value="Unassembled WGS sequence"/>
</dbReference>
<reference evidence="2" key="1">
    <citation type="submission" date="2020-05" db="UniProtKB">
        <authorList>
            <consortium name="EnsemblMetazoa"/>
        </authorList>
    </citation>
    <scope>IDENTIFICATION</scope>
    <source>
        <strain evidence="2">BB02</strain>
    </source>
</reference>
<accession>A0A2C9KVL1</accession>
<evidence type="ECO:0008006" key="4">
    <source>
        <dbReference type="Google" id="ProtNLM"/>
    </source>
</evidence>